<name>A0A8J3K7W0_9ACTN</name>
<sequence>MIHLPADPSLLLVRLTSPGLDARVAAAEELADLLRVGALQQEQAEQIIGRLAEAAVARHPGADADAALHAVGEATVCYRPPLPLVQGLIALASPADPAVLDRVLDILACTRDPAAADLIRTYLADPRDDVRAAAQRALTELPGRIPGATPQRYVTPAYADQWARDLSADLAMFTSTSEDDRGHPCGERTIGAAATHAELVALTAGELCHVMPSDLLIWYRRVREVSLPDIGNGYFLHPPDLVVADARGAGVQWIDTDGRPERVVVFGSDGGGTLYALTPTGTAVYRLPPGQVLDGVYRDSAVSTVAPHLVGFLDLLRAATRDHVRTGVTPGL</sequence>
<gene>
    <name evidence="1" type="ORF">Cci01nite_32110</name>
</gene>
<dbReference type="Proteomes" id="UP000659904">
    <property type="component" value="Unassembled WGS sequence"/>
</dbReference>
<evidence type="ECO:0000313" key="1">
    <source>
        <dbReference type="EMBL" id="GIF98117.1"/>
    </source>
</evidence>
<dbReference type="InterPro" id="IPR016024">
    <property type="entry name" value="ARM-type_fold"/>
</dbReference>
<organism evidence="1 2">
    <name type="scientific">Catellatospora citrea</name>
    <dbReference type="NCBI Taxonomy" id="53366"/>
    <lineage>
        <taxon>Bacteria</taxon>
        <taxon>Bacillati</taxon>
        <taxon>Actinomycetota</taxon>
        <taxon>Actinomycetes</taxon>
        <taxon>Micromonosporales</taxon>
        <taxon>Micromonosporaceae</taxon>
        <taxon>Catellatospora</taxon>
    </lineage>
</organism>
<dbReference type="AlphaFoldDB" id="A0A8J3K7W0"/>
<proteinExistence type="predicted"/>
<evidence type="ECO:0000313" key="2">
    <source>
        <dbReference type="Proteomes" id="UP000659904"/>
    </source>
</evidence>
<dbReference type="RefSeq" id="WP_120322444.1">
    <property type="nucleotide sequence ID" value="NZ_BONH01000012.1"/>
</dbReference>
<evidence type="ECO:0008006" key="3">
    <source>
        <dbReference type="Google" id="ProtNLM"/>
    </source>
</evidence>
<reference evidence="1 2" key="1">
    <citation type="submission" date="2021-01" db="EMBL/GenBank/DDBJ databases">
        <title>Whole genome shotgun sequence of Catellatospora citrea NBRC 14495.</title>
        <authorList>
            <person name="Komaki H."/>
            <person name="Tamura T."/>
        </authorList>
    </citation>
    <scope>NUCLEOTIDE SEQUENCE [LARGE SCALE GENOMIC DNA]</scope>
    <source>
        <strain evidence="1 2">NBRC 14495</strain>
    </source>
</reference>
<dbReference type="EMBL" id="BONH01000012">
    <property type="protein sequence ID" value="GIF98117.1"/>
    <property type="molecule type" value="Genomic_DNA"/>
</dbReference>
<keyword evidence="2" id="KW-1185">Reference proteome</keyword>
<dbReference type="SUPFAM" id="SSF48371">
    <property type="entry name" value="ARM repeat"/>
    <property type="match status" value="1"/>
</dbReference>
<comment type="caution">
    <text evidence="1">The sequence shown here is derived from an EMBL/GenBank/DDBJ whole genome shotgun (WGS) entry which is preliminary data.</text>
</comment>
<accession>A0A8J3K7W0</accession>
<protein>
    <recommendedName>
        <fullName evidence="3">HEAT repeat protein</fullName>
    </recommendedName>
</protein>